<dbReference type="Gene3D" id="3.30.420.40">
    <property type="match status" value="2"/>
</dbReference>
<dbReference type="RefSeq" id="WP_385876228.1">
    <property type="nucleotide sequence ID" value="NZ_JBHLXE010000033.1"/>
</dbReference>
<dbReference type="Pfam" id="PF13412">
    <property type="entry name" value="HTH_24"/>
    <property type="match status" value="1"/>
</dbReference>
<protein>
    <submittedName>
        <fullName evidence="1">ROK family protein</fullName>
    </submittedName>
</protein>
<dbReference type="CDD" id="cd23763">
    <property type="entry name" value="ASKHA_ATPase_ROK"/>
    <property type="match status" value="1"/>
</dbReference>
<dbReference type="Proteomes" id="UP001589758">
    <property type="component" value="Unassembled WGS sequence"/>
</dbReference>
<evidence type="ECO:0000313" key="1">
    <source>
        <dbReference type="EMBL" id="MFC0179138.1"/>
    </source>
</evidence>
<name>A0ABV6C845_9GAMM</name>
<dbReference type="InterPro" id="IPR036388">
    <property type="entry name" value="WH-like_DNA-bd_sf"/>
</dbReference>
<accession>A0ABV6C845</accession>
<dbReference type="InterPro" id="IPR043129">
    <property type="entry name" value="ATPase_NBD"/>
</dbReference>
<comment type="caution">
    <text evidence="1">The sequence shown here is derived from an EMBL/GenBank/DDBJ whole genome shotgun (WGS) entry which is preliminary data.</text>
</comment>
<dbReference type="Gene3D" id="1.10.10.10">
    <property type="entry name" value="Winged helix-like DNA-binding domain superfamily/Winged helix DNA-binding domain"/>
    <property type="match status" value="1"/>
</dbReference>
<keyword evidence="2" id="KW-1185">Reference proteome</keyword>
<dbReference type="InterPro" id="IPR036390">
    <property type="entry name" value="WH_DNA-bd_sf"/>
</dbReference>
<sequence>MLNFELRTSQRLLLDLIRNYGPVTRAELSRMSNLTAGAITQYCRELMHLGLIIEGERILGQRGQPSLPLSLNPIGGCALGISFSPNQLDLSIVDLAGNKIITVSESHQENQPIEYTLKKIRIIVHNTLKKRQLLHSRILGIGYAVPGYLKKDGRKRYCVSWLSSWRDHDLTELFTQNLNYPTWVENNANAAAIGEYYSKDWDKIKDMAVIDLGYGIGGGAILNGHLVYGGFLNAGEVGMAFPLGTPRPSLKNLIQYLVDNGLEASKVSEYVESGHPLVEKWLMARLPQVEQVVLGSLQWLDPKLIILGGTLPIQLIDRMTMHLNEKFSHSFEIEKPVAKIVTSKQGSKSASLGAAKIPIYHTLNSINQFK</sequence>
<dbReference type="Pfam" id="PF00480">
    <property type="entry name" value="ROK"/>
    <property type="match status" value="1"/>
</dbReference>
<reference evidence="1 2" key="1">
    <citation type="submission" date="2024-09" db="EMBL/GenBank/DDBJ databases">
        <authorList>
            <person name="Sun Q."/>
            <person name="Mori K."/>
        </authorList>
    </citation>
    <scope>NUCLEOTIDE SEQUENCE [LARGE SCALE GENOMIC DNA]</scope>
    <source>
        <strain evidence="1 2">CCM 8545</strain>
    </source>
</reference>
<organism evidence="1 2">
    <name type="scientific">Thorsellia kenyensis</name>
    <dbReference type="NCBI Taxonomy" id="1549888"/>
    <lineage>
        <taxon>Bacteria</taxon>
        <taxon>Pseudomonadati</taxon>
        <taxon>Pseudomonadota</taxon>
        <taxon>Gammaproteobacteria</taxon>
        <taxon>Enterobacterales</taxon>
        <taxon>Thorselliaceae</taxon>
        <taxon>Thorsellia</taxon>
    </lineage>
</organism>
<dbReference type="PANTHER" id="PTHR18964">
    <property type="entry name" value="ROK (REPRESSOR, ORF, KINASE) FAMILY"/>
    <property type="match status" value="1"/>
</dbReference>
<evidence type="ECO:0000313" key="2">
    <source>
        <dbReference type="Proteomes" id="UP001589758"/>
    </source>
</evidence>
<dbReference type="InterPro" id="IPR000600">
    <property type="entry name" value="ROK"/>
</dbReference>
<dbReference type="SUPFAM" id="SSF46785">
    <property type="entry name" value="Winged helix' DNA-binding domain"/>
    <property type="match status" value="1"/>
</dbReference>
<proteinExistence type="predicted"/>
<gene>
    <name evidence="1" type="ORF">ACFFIT_03335</name>
</gene>
<dbReference type="PANTHER" id="PTHR18964:SF169">
    <property type="entry name" value="N-ACETYLMANNOSAMINE KINASE"/>
    <property type="match status" value="1"/>
</dbReference>
<dbReference type="EMBL" id="JBHLXE010000033">
    <property type="protein sequence ID" value="MFC0179138.1"/>
    <property type="molecule type" value="Genomic_DNA"/>
</dbReference>
<dbReference type="SUPFAM" id="SSF53067">
    <property type="entry name" value="Actin-like ATPase domain"/>
    <property type="match status" value="1"/>
</dbReference>